<keyword evidence="2 3" id="KW-0812">Transmembrane</keyword>
<keyword evidence="5" id="KW-1185">Reference proteome</keyword>
<reference evidence="3 5" key="1">
    <citation type="journal article" date="2011" name="Nature">
        <title>The Medicago genome provides insight into the evolution of rhizobial symbioses.</title>
        <authorList>
            <person name="Young N.D."/>
            <person name="Debelle F."/>
            <person name="Oldroyd G.E."/>
            <person name="Geurts R."/>
            <person name="Cannon S.B."/>
            <person name="Udvardi M.K."/>
            <person name="Benedito V.A."/>
            <person name="Mayer K.F."/>
            <person name="Gouzy J."/>
            <person name="Schoof H."/>
            <person name="Van de Peer Y."/>
            <person name="Proost S."/>
            <person name="Cook D.R."/>
            <person name="Meyers B.C."/>
            <person name="Spannagl M."/>
            <person name="Cheung F."/>
            <person name="De Mita S."/>
            <person name="Krishnakumar V."/>
            <person name="Gundlach H."/>
            <person name="Zhou S."/>
            <person name="Mudge J."/>
            <person name="Bharti A.K."/>
            <person name="Murray J.D."/>
            <person name="Naoumkina M.A."/>
            <person name="Rosen B."/>
            <person name="Silverstein K.A."/>
            <person name="Tang H."/>
            <person name="Rombauts S."/>
            <person name="Zhao P.X."/>
            <person name="Zhou P."/>
            <person name="Barbe V."/>
            <person name="Bardou P."/>
            <person name="Bechner M."/>
            <person name="Bellec A."/>
            <person name="Berger A."/>
            <person name="Berges H."/>
            <person name="Bidwell S."/>
            <person name="Bisseling T."/>
            <person name="Choisne N."/>
            <person name="Couloux A."/>
            <person name="Denny R."/>
            <person name="Deshpande S."/>
            <person name="Dai X."/>
            <person name="Doyle J.J."/>
            <person name="Dudez A.M."/>
            <person name="Farmer A.D."/>
            <person name="Fouteau S."/>
            <person name="Franken C."/>
            <person name="Gibelin C."/>
            <person name="Gish J."/>
            <person name="Goldstein S."/>
            <person name="Gonzalez A.J."/>
            <person name="Green P.J."/>
            <person name="Hallab A."/>
            <person name="Hartog M."/>
            <person name="Hua A."/>
            <person name="Humphray S.J."/>
            <person name="Jeong D.H."/>
            <person name="Jing Y."/>
            <person name="Jocker A."/>
            <person name="Kenton S.M."/>
            <person name="Kim D.J."/>
            <person name="Klee K."/>
            <person name="Lai H."/>
            <person name="Lang C."/>
            <person name="Lin S."/>
            <person name="Macmil S.L."/>
            <person name="Magdelenat G."/>
            <person name="Matthews L."/>
            <person name="McCorrison J."/>
            <person name="Monaghan E.L."/>
            <person name="Mun J.H."/>
            <person name="Najar F.Z."/>
            <person name="Nicholson C."/>
            <person name="Noirot C."/>
            <person name="O'Bleness M."/>
            <person name="Paule C.R."/>
            <person name="Poulain J."/>
            <person name="Prion F."/>
            <person name="Qin B."/>
            <person name="Qu C."/>
            <person name="Retzel E.F."/>
            <person name="Riddle C."/>
            <person name="Sallet E."/>
            <person name="Samain S."/>
            <person name="Samson N."/>
            <person name="Sanders I."/>
            <person name="Saurat O."/>
            <person name="Scarpelli C."/>
            <person name="Schiex T."/>
            <person name="Segurens B."/>
            <person name="Severin A.J."/>
            <person name="Sherrier D.J."/>
            <person name="Shi R."/>
            <person name="Sims S."/>
            <person name="Singer S.R."/>
            <person name="Sinharoy S."/>
            <person name="Sterck L."/>
            <person name="Viollet A."/>
            <person name="Wang B.B."/>
            <person name="Wang K."/>
            <person name="Wang M."/>
            <person name="Wang X."/>
            <person name="Warfsmann J."/>
            <person name="Weissenbach J."/>
            <person name="White D.D."/>
            <person name="White J.D."/>
            <person name="Wiley G.B."/>
            <person name="Wincker P."/>
            <person name="Xing Y."/>
            <person name="Yang L."/>
            <person name="Yao Z."/>
            <person name="Ying F."/>
            <person name="Zhai J."/>
            <person name="Zhou L."/>
            <person name="Zuber A."/>
            <person name="Denarie J."/>
            <person name="Dixon R.A."/>
            <person name="May G.D."/>
            <person name="Schwartz D.C."/>
            <person name="Rogers J."/>
            <person name="Quetier F."/>
            <person name="Town C.D."/>
            <person name="Roe B.A."/>
        </authorList>
    </citation>
    <scope>NUCLEOTIDE SEQUENCE [LARGE SCALE GENOMIC DNA]</scope>
    <source>
        <strain evidence="3">A17</strain>
        <strain evidence="4 5">cv. Jemalong A17</strain>
    </source>
</reference>
<feature type="transmembrane region" description="Helical" evidence="2">
    <location>
        <begin position="34"/>
        <end position="56"/>
    </location>
</feature>
<dbReference type="PaxDb" id="3880-AES66021"/>
<dbReference type="HOGENOM" id="CLU_2834942_0_0_1"/>
<sequence>MADLVAGEWDTGGGARGSARTASKEKFGVEKMKFLSSTLFLGEFLVVTIVSLCGFTRSEFLGFTGR</sequence>
<name>G7IIZ5_MEDTR</name>
<dbReference type="EMBL" id="CM001218">
    <property type="protein sequence ID" value="AES66021.1"/>
    <property type="molecule type" value="Genomic_DNA"/>
</dbReference>
<gene>
    <name evidence="3" type="ordered locus">MTR_2g060640</name>
</gene>
<proteinExistence type="predicted"/>
<reference evidence="3 5" key="2">
    <citation type="journal article" date="2014" name="BMC Genomics">
        <title>An improved genome release (version Mt4.0) for the model legume Medicago truncatula.</title>
        <authorList>
            <person name="Tang H."/>
            <person name="Krishnakumar V."/>
            <person name="Bidwell S."/>
            <person name="Rosen B."/>
            <person name="Chan A."/>
            <person name="Zhou S."/>
            <person name="Gentzbittel L."/>
            <person name="Childs K.L."/>
            <person name="Yandell M."/>
            <person name="Gundlach H."/>
            <person name="Mayer K.F."/>
            <person name="Schwartz D.C."/>
            <person name="Town C.D."/>
        </authorList>
    </citation>
    <scope>GENOME REANNOTATION</scope>
    <source>
        <strain evidence="4 5">cv. Jemalong A17</strain>
    </source>
</reference>
<keyword evidence="2" id="KW-0472">Membrane</keyword>
<reference evidence="4" key="3">
    <citation type="submission" date="2015-04" db="UniProtKB">
        <authorList>
            <consortium name="EnsemblPlants"/>
        </authorList>
    </citation>
    <scope>IDENTIFICATION</scope>
    <source>
        <strain evidence="4">cv. Jemalong A17</strain>
    </source>
</reference>
<dbReference type="AlphaFoldDB" id="G7IIZ5"/>
<dbReference type="EnsemblPlants" id="AES66021">
    <property type="protein sequence ID" value="AES66021"/>
    <property type="gene ID" value="MTR_2g060640"/>
</dbReference>
<organism evidence="3 5">
    <name type="scientific">Medicago truncatula</name>
    <name type="common">Barrel medic</name>
    <name type="synonym">Medicago tribuloides</name>
    <dbReference type="NCBI Taxonomy" id="3880"/>
    <lineage>
        <taxon>Eukaryota</taxon>
        <taxon>Viridiplantae</taxon>
        <taxon>Streptophyta</taxon>
        <taxon>Embryophyta</taxon>
        <taxon>Tracheophyta</taxon>
        <taxon>Spermatophyta</taxon>
        <taxon>Magnoliopsida</taxon>
        <taxon>eudicotyledons</taxon>
        <taxon>Gunneridae</taxon>
        <taxon>Pentapetalae</taxon>
        <taxon>rosids</taxon>
        <taxon>fabids</taxon>
        <taxon>Fabales</taxon>
        <taxon>Fabaceae</taxon>
        <taxon>Papilionoideae</taxon>
        <taxon>50 kb inversion clade</taxon>
        <taxon>NPAAA clade</taxon>
        <taxon>Hologalegina</taxon>
        <taxon>IRL clade</taxon>
        <taxon>Trifolieae</taxon>
        <taxon>Medicago</taxon>
    </lineage>
</organism>
<evidence type="ECO:0000256" key="1">
    <source>
        <dbReference type="SAM" id="MobiDB-lite"/>
    </source>
</evidence>
<feature type="region of interest" description="Disordered" evidence="1">
    <location>
        <begin position="1"/>
        <end position="22"/>
    </location>
</feature>
<dbReference type="Proteomes" id="UP000002051">
    <property type="component" value="Chromosome 2"/>
</dbReference>
<accession>G7IIZ5</accession>
<evidence type="ECO:0000313" key="5">
    <source>
        <dbReference type="Proteomes" id="UP000002051"/>
    </source>
</evidence>
<evidence type="ECO:0000313" key="4">
    <source>
        <dbReference type="EnsemblPlants" id="AES66021"/>
    </source>
</evidence>
<evidence type="ECO:0000313" key="3">
    <source>
        <dbReference type="EMBL" id="AES66021.1"/>
    </source>
</evidence>
<protein>
    <submittedName>
        <fullName evidence="3">Transmembrane protein, putative</fullName>
    </submittedName>
</protein>
<evidence type="ECO:0000256" key="2">
    <source>
        <dbReference type="SAM" id="Phobius"/>
    </source>
</evidence>
<keyword evidence="2" id="KW-1133">Transmembrane helix</keyword>